<feature type="signal peptide" evidence="1">
    <location>
        <begin position="1"/>
        <end position="18"/>
    </location>
</feature>
<dbReference type="Proteomes" id="UP000471751">
    <property type="component" value="Unassembled WGS sequence"/>
</dbReference>
<keyword evidence="3" id="KW-1185">Reference proteome</keyword>
<evidence type="ECO:0000313" key="2">
    <source>
        <dbReference type="EMBL" id="NES11743.1"/>
    </source>
</evidence>
<sequence>MKNAAMTLCLFALPLAQASASSDTAWADAQRQALASCVEASQLTAVKPLKQSALFDDSVGYTAILLQGRYKPAHMKNKAGTELCLYHRETRTAHVTEWDAVRPVR</sequence>
<organism evidence="2 3">
    <name type="scientific">Pseudomonas laurentiana</name>
    <dbReference type="NCBI Taxonomy" id="2364649"/>
    <lineage>
        <taxon>Bacteria</taxon>
        <taxon>Pseudomonadati</taxon>
        <taxon>Pseudomonadota</taxon>
        <taxon>Gammaproteobacteria</taxon>
        <taxon>Pseudomonadales</taxon>
        <taxon>Pseudomonadaceae</taxon>
        <taxon>Pseudomonas</taxon>
    </lineage>
</organism>
<feature type="chain" id="PRO_5026103538" evidence="1">
    <location>
        <begin position="19"/>
        <end position="105"/>
    </location>
</feature>
<proteinExistence type="predicted"/>
<name>A0A6I5RUS4_9PSED</name>
<reference evidence="2 3" key="1">
    <citation type="submission" date="2020-02" db="EMBL/GenBank/DDBJ databases">
        <title>Broccoli isolated Pseudomonas sp.</title>
        <authorList>
            <person name="Fujikawa T."/>
            <person name="Sawada H."/>
        </authorList>
    </citation>
    <scope>NUCLEOTIDE SEQUENCE [LARGE SCALE GENOMIC DNA]</scope>
    <source>
        <strain evidence="2 3">JCM 32154</strain>
    </source>
</reference>
<dbReference type="AlphaFoldDB" id="A0A6I5RUS4"/>
<accession>A0A6I5RUS4</accession>
<dbReference type="EMBL" id="JAAHBT010000306">
    <property type="protein sequence ID" value="NES11743.1"/>
    <property type="molecule type" value="Genomic_DNA"/>
</dbReference>
<protein>
    <submittedName>
        <fullName evidence="2">Uncharacterized protein</fullName>
    </submittedName>
</protein>
<keyword evidence="1" id="KW-0732">Signal</keyword>
<gene>
    <name evidence="2" type="ORF">G3O07_21610</name>
</gene>
<evidence type="ECO:0000256" key="1">
    <source>
        <dbReference type="SAM" id="SignalP"/>
    </source>
</evidence>
<dbReference type="RefSeq" id="WP_163939558.1">
    <property type="nucleotide sequence ID" value="NZ_BMQU01000008.1"/>
</dbReference>
<comment type="caution">
    <text evidence="2">The sequence shown here is derived from an EMBL/GenBank/DDBJ whole genome shotgun (WGS) entry which is preliminary data.</text>
</comment>
<evidence type="ECO:0000313" key="3">
    <source>
        <dbReference type="Proteomes" id="UP000471751"/>
    </source>
</evidence>